<keyword evidence="1" id="KW-1133">Transmembrane helix</keyword>
<reference evidence="2 3" key="1">
    <citation type="submission" date="2019-01" db="EMBL/GenBank/DDBJ databases">
        <title>Novel species of Cellulomonas.</title>
        <authorList>
            <person name="Liu Q."/>
            <person name="Xin Y.-H."/>
        </authorList>
    </citation>
    <scope>NUCLEOTIDE SEQUENCE [LARGE SCALE GENOMIC DNA]</scope>
    <source>
        <strain evidence="2 3">HLT2-17</strain>
    </source>
</reference>
<protein>
    <submittedName>
        <fullName evidence="2">Uncharacterized protein</fullName>
    </submittedName>
</protein>
<name>A0A4Q5N3Y7_9MICO</name>
<sequence>MLKVARSWPDRDERERGSALIAALAVALIGMALASVVVSSVIVASRDSGKDRGRTTQVHTAEGAVDAVFAELELGTPCEWPVGGGSMIGNTSPSATTARATVEYFNAAGAPLTCASGSVTGGPVLAVVTATAQTAGPAQPGGATKRTIQAKVVLTPLAVTGQGAAIFAGNAIMTTNNFNLTSATLGTPADIWVDSGNVNCNSGVLIDGNLIVVNGTADFSGACRVTGDLWSKGKISVTGPQSGGLTTVGLNTYGMFTGLNMLAGGAKFGGNVSLRGTVDTWGSGPILGGSLRTGLAASQIPSYVQVGLPEINYVLSDWAGFVTSGNRNAAYKQWVIDNAVANNAPTWSDSRNPAMDQCTVQGASYGANGPLVGPSVPTVFDTRPCAQTKFSNGFSLKLRSDLVIFANDFYATGNFSVTSADGLPHQLWIIVPDPDLSPSGGDGECGKTVGGNKSGNIKYDSGSNITAPITVFMYTPCKLETNNSTAFYGQLYGGNVTLRNDAGMRYVPIGVPGVDFTLGTPVASSGYRVDIVYKREIKTP</sequence>
<evidence type="ECO:0000313" key="2">
    <source>
        <dbReference type="EMBL" id="RYV52875.1"/>
    </source>
</evidence>
<dbReference type="Proteomes" id="UP000293764">
    <property type="component" value="Unassembled WGS sequence"/>
</dbReference>
<keyword evidence="1" id="KW-0812">Transmembrane</keyword>
<evidence type="ECO:0000313" key="3">
    <source>
        <dbReference type="Proteomes" id="UP000293764"/>
    </source>
</evidence>
<dbReference type="OrthoDB" id="5137130at2"/>
<comment type="caution">
    <text evidence="2">The sequence shown here is derived from an EMBL/GenBank/DDBJ whole genome shotgun (WGS) entry which is preliminary data.</text>
</comment>
<dbReference type="RefSeq" id="WP_130100865.1">
    <property type="nucleotide sequence ID" value="NZ_SDWW01000002.1"/>
</dbReference>
<gene>
    <name evidence="2" type="ORF">EUA98_01380</name>
</gene>
<feature type="transmembrane region" description="Helical" evidence="1">
    <location>
        <begin position="20"/>
        <end position="44"/>
    </location>
</feature>
<dbReference type="EMBL" id="SDWW01000002">
    <property type="protein sequence ID" value="RYV52875.1"/>
    <property type="molecule type" value="Genomic_DNA"/>
</dbReference>
<organism evidence="2 3">
    <name type="scientific">Pengzhenrongella frigida</name>
    <dbReference type="NCBI Taxonomy" id="1259133"/>
    <lineage>
        <taxon>Bacteria</taxon>
        <taxon>Bacillati</taxon>
        <taxon>Actinomycetota</taxon>
        <taxon>Actinomycetes</taxon>
        <taxon>Micrococcales</taxon>
        <taxon>Pengzhenrongella</taxon>
    </lineage>
</organism>
<evidence type="ECO:0000256" key="1">
    <source>
        <dbReference type="SAM" id="Phobius"/>
    </source>
</evidence>
<accession>A0A4Q5N3Y7</accession>
<keyword evidence="1" id="KW-0472">Membrane</keyword>
<dbReference type="AlphaFoldDB" id="A0A4Q5N3Y7"/>
<keyword evidence="3" id="KW-1185">Reference proteome</keyword>
<proteinExistence type="predicted"/>